<comment type="caution">
    <text evidence="2">The sequence shown here is derived from an EMBL/GenBank/DDBJ whole genome shotgun (WGS) entry which is preliminary data.</text>
</comment>
<dbReference type="RefSeq" id="WP_025277610.1">
    <property type="nucleotide sequence ID" value="NZ_CALUJX010000011.1"/>
</dbReference>
<dbReference type="GeneID" id="90528237"/>
<keyword evidence="1" id="KW-0812">Transmembrane</keyword>
<reference evidence="2" key="1">
    <citation type="journal article" date="2021" name="PeerJ">
        <title>Extensive microbial diversity within the chicken gut microbiome revealed by metagenomics and culture.</title>
        <authorList>
            <person name="Gilroy R."/>
            <person name="Ravi A."/>
            <person name="Getino M."/>
            <person name="Pursley I."/>
            <person name="Horton D.L."/>
            <person name="Alikhan N.F."/>
            <person name="Baker D."/>
            <person name="Gharbi K."/>
            <person name="Hall N."/>
            <person name="Watson M."/>
            <person name="Adriaenssens E.M."/>
            <person name="Foster-Nyarko E."/>
            <person name="Jarju S."/>
            <person name="Secka A."/>
            <person name="Antonio M."/>
            <person name="Oren A."/>
            <person name="Chaudhuri R.R."/>
            <person name="La Ragione R."/>
            <person name="Hildebrand F."/>
            <person name="Pallen M.J."/>
        </authorList>
    </citation>
    <scope>NUCLEOTIDE SEQUENCE</scope>
    <source>
        <strain evidence="2">CHK121-7720</strain>
    </source>
</reference>
<dbReference type="EMBL" id="DYUD01000027">
    <property type="protein sequence ID" value="HJG89806.1"/>
    <property type="molecule type" value="Genomic_DNA"/>
</dbReference>
<gene>
    <name evidence="2" type="ORF">K8U91_10115</name>
</gene>
<dbReference type="InterPro" id="IPR024623">
    <property type="entry name" value="YtxH"/>
</dbReference>
<organism evidence="2 3">
    <name type="scientific">Barnesiella viscericola</name>
    <dbReference type="NCBI Taxonomy" id="397865"/>
    <lineage>
        <taxon>Bacteria</taxon>
        <taxon>Pseudomonadati</taxon>
        <taxon>Bacteroidota</taxon>
        <taxon>Bacteroidia</taxon>
        <taxon>Bacteroidales</taxon>
        <taxon>Barnesiellaceae</taxon>
        <taxon>Barnesiella</taxon>
    </lineage>
</organism>
<keyword evidence="1" id="KW-0472">Membrane</keyword>
<dbReference type="Proteomes" id="UP000757103">
    <property type="component" value="Unassembled WGS sequence"/>
</dbReference>
<protein>
    <submittedName>
        <fullName evidence="2">YtxH domain-containing protein</fullName>
    </submittedName>
</protein>
<keyword evidence="1" id="KW-1133">Transmembrane helix</keyword>
<reference evidence="2" key="2">
    <citation type="submission" date="2021-09" db="EMBL/GenBank/DDBJ databases">
        <authorList>
            <person name="Gilroy R."/>
        </authorList>
    </citation>
    <scope>NUCLEOTIDE SEQUENCE</scope>
    <source>
        <strain evidence="2">CHK121-7720</strain>
    </source>
</reference>
<feature type="transmembrane region" description="Helical" evidence="1">
    <location>
        <begin position="6"/>
        <end position="25"/>
    </location>
</feature>
<name>A0A921MTJ3_9BACT</name>
<evidence type="ECO:0000256" key="1">
    <source>
        <dbReference type="SAM" id="Phobius"/>
    </source>
</evidence>
<accession>A0A921MTJ3</accession>
<evidence type="ECO:0000313" key="3">
    <source>
        <dbReference type="Proteomes" id="UP000757103"/>
    </source>
</evidence>
<proteinExistence type="predicted"/>
<dbReference type="AlphaFoldDB" id="A0A921MTJ3"/>
<dbReference type="Pfam" id="PF12732">
    <property type="entry name" value="YtxH"/>
    <property type="match status" value="1"/>
</dbReference>
<sequence length="67" mass="7274">MKGLNLLFAFLGGAAVGAMAGILFAPEKGSDTRARICKMLHDKGIRLKKEEMEQLVDQIAEEVKGVK</sequence>
<evidence type="ECO:0000313" key="2">
    <source>
        <dbReference type="EMBL" id="HJG89806.1"/>
    </source>
</evidence>